<evidence type="ECO:0000256" key="6">
    <source>
        <dbReference type="ARBA" id="ARBA00022833"/>
    </source>
</evidence>
<comment type="caution">
    <text evidence="12">The sequence shown here is derived from an EMBL/GenBank/DDBJ whole genome shotgun (WGS) entry which is preliminary data.</text>
</comment>
<dbReference type="InterPro" id="IPR010402">
    <property type="entry name" value="CCT_domain"/>
</dbReference>
<dbReference type="OrthoDB" id="153872at2759"/>
<keyword evidence="6" id="KW-0862">Zinc</keyword>
<evidence type="ECO:0000256" key="4">
    <source>
        <dbReference type="ARBA" id="ARBA00022737"/>
    </source>
</evidence>
<evidence type="ECO:0000313" key="12">
    <source>
        <dbReference type="EMBL" id="KAJ4961065.1"/>
    </source>
</evidence>
<keyword evidence="4" id="KW-0677">Repeat</keyword>
<dbReference type="SMART" id="SM00336">
    <property type="entry name" value="BBOX"/>
    <property type="match status" value="1"/>
</dbReference>
<dbReference type="InterPro" id="IPR049808">
    <property type="entry name" value="CONSTANS-like_Bbox1"/>
</dbReference>
<evidence type="ECO:0008006" key="14">
    <source>
        <dbReference type="Google" id="ProtNLM"/>
    </source>
</evidence>
<dbReference type="InterPro" id="IPR000315">
    <property type="entry name" value="Znf_B-box"/>
</dbReference>
<dbReference type="EMBL" id="JAMYWD010000009">
    <property type="protein sequence ID" value="KAJ4961065.1"/>
    <property type="molecule type" value="Genomic_DNA"/>
</dbReference>
<organism evidence="12 13">
    <name type="scientific">Protea cynaroides</name>
    <dbReference type="NCBI Taxonomy" id="273540"/>
    <lineage>
        <taxon>Eukaryota</taxon>
        <taxon>Viridiplantae</taxon>
        <taxon>Streptophyta</taxon>
        <taxon>Embryophyta</taxon>
        <taxon>Tracheophyta</taxon>
        <taxon>Spermatophyta</taxon>
        <taxon>Magnoliopsida</taxon>
        <taxon>Proteales</taxon>
        <taxon>Proteaceae</taxon>
        <taxon>Protea</taxon>
    </lineage>
</organism>
<evidence type="ECO:0000256" key="8">
    <source>
        <dbReference type="PROSITE-ProRule" id="PRU00024"/>
    </source>
</evidence>
<comment type="similarity">
    <text evidence="2">Belongs to the CONSTANS family.</text>
</comment>
<reference evidence="12" key="1">
    <citation type="journal article" date="2023" name="Plant J.">
        <title>The genome of the king protea, Protea cynaroides.</title>
        <authorList>
            <person name="Chang J."/>
            <person name="Duong T.A."/>
            <person name="Schoeman C."/>
            <person name="Ma X."/>
            <person name="Roodt D."/>
            <person name="Barker N."/>
            <person name="Li Z."/>
            <person name="Van de Peer Y."/>
            <person name="Mizrachi E."/>
        </authorList>
    </citation>
    <scope>NUCLEOTIDE SEQUENCE</scope>
    <source>
        <tissue evidence="12">Young leaves</tissue>
    </source>
</reference>
<dbReference type="PROSITE" id="PS50119">
    <property type="entry name" value="ZF_BBOX"/>
    <property type="match status" value="1"/>
</dbReference>
<evidence type="ECO:0000256" key="2">
    <source>
        <dbReference type="ARBA" id="ARBA00010024"/>
    </source>
</evidence>
<feature type="domain" description="CCT" evidence="11">
    <location>
        <begin position="368"/>
        <end position="410"/>
    </location>
</feature>
<feature type="domain" description="B box-type" evidence="10">
    <location>
        <begin position="1"/>
        <end position="47"/>
    </location>
</feature>
<dbReference type="Pfam" id="PF06203">
    <property type="entry name" value="CCT"/>
    <property type="match status" value="1"/>
</dbReference>
<proteinExistence type="inferred from homology"/>
<gene>
    <name evidence="12" type="ORF">NE237_020975</name>
</gene>
<dbReference type="GO" id="GO:0006355">
    <property type="term" value="P:regulation of DNA-templated transcription"/>
    <property type="evidence" value="ECO:0007669"/>
    <property type="project" value="UniProtKB-ARBA"/>
</dbReference>
<dbReference type="GO" id="GO:0005634">
    <property type="term" value="C:nucleus"/>
    <property type="evidence" value="ECO:0007669"/>
    <property type="project" value="UniProtKB-SubCell"/>
</dbReference>
<protein>
    <recommendedName>
        <fullName evidence="14">Zinc finger protein CONSTANS-LIKE 12</fullName>
    </recommendedName>
</protein>
<evidence type="ECO:0000259" key="11">
    <source>
        <dbReference type="PROSITE" id="PS51017"/>
    </source>
</evidence>
<comment type="subcellular location">
    <subcellularLocation>
        <location evidence="1 9">Nucleus</location>
    </subcellularLocation>
</comment>
<dbReference type="PANTHER" id="PTHR31717:SF46">
    <property type="entry name" value="CCT MOTIF FAMILY PROTEIN-RELATED"/>
    <property type="match status" value="1"/>
</dbReference>
<keyword evidence="7 9" id="KW-0539">Nucleus</keyword>
<evidence type="ECO:0000313" key="13">
    <source>
        <dbReference type="Proteomes" id="UP001141806"/>
    </source>
</evidence>
<evidence type="ECO:0000256" key="7">
    <source>
        <dbReference type="ARBA" id="ARBA00023242"/>
    </source>
</evidence>
<dbReference type="PANTHER" id="PTHR31717">
    <property type="entry name" value="ZINC FINGER PROTEIN CONSTANS-LIKE 10"/>
    <property type="match status" value="1"/>
</dbReference>
<keyword evidence="5 8" id="KW-0863">Zinc-finger</keyword>
<sequence length="450" mass="49362">MEPLCDFCGMARAVVYCKSDTVRLCLSCDGYVHSANAISLKHLRSLICNNCNSQPAIIRCVEDKLSLCQSCSSEGNRCSSCGQPFQIIRYYSGCPTVAEFSKIWASILDASFPHEDVNTRWEPQGMMSMDENTMNNCWEPRQHGLMVTPKQNELEPALTSESGIGSFSEVPPNEKLGLFGEDKPPLDPENSDTAKVCSPLKDFGICDVSDLFNGFSMDDVELIVENESEMFGFSQSHPNFVFDDVKVDCLFMDKNFLVADSGGSNEDVIKESSSSGQHDCMPIQSSCAAGLASVVQAVNSGTERVLLIPGGSRSINICFPTGKVHSSMSNLTSDSIVADYQQCGVLPVFLTNGSPWDLNLEGTCPLARDKAKLRYNEKKKTRTFVKQIKYASRKARADTRKRVKDNAWPSLLRSSVQNGYPLANGSWEFISGTDQPALRAESFSSSAGSY</sequence>
<dbReference type="GO" id="GO:0008270">
    <property type="term" value="F:zinc ion binding"/>
    <property type="evidence" value="ECO:0007669"/>
    <property type="project" value="UniProtKB-KW"/>
</dbReference>
<evidence type="ECO:0000259" key="10">
    <source>
        <dbReference type="PROSITE" id="PS50119"/>
    </source>
</evidence>
<dbReference type="PROSITE" id="PS51017">
    <property type="entry name" value="CCT"/>
    <property type="match status" value="1"/>
</dbReference>
<evidence type="ECO:0000256" key="1">
    <source>
        <dbReference type="ARBA" id="ARBA00004123"/>
    </source>
</evidence>
<dbReference type="Proteomes" id="UP001141806">
    <property type="component" value="Unassembled WGS sequence"/>
</dbReference>
<evidence type="ECO:0000256" key="9">
    <source>
        <dbReference type="PROSITE-ProRule" id="PRU00357"/>
    </source>
</evidence>
<keyword evidence="13" id="KW-1185">Reference proteome</keyword>
<dbReference type="AlphaFoldDB" id="A0A9Q0H894"/>
<accession>A0A9Q0H894</accession>
<dbReference type="CDD" id="cd19821">
    <property type="entry name" value="Bbox1_BBX-like"/>
    <property type="match status" value="1"/>
</dbReference>
<name>A0A9Q0H894_9MAGN</name>
<evidence type="ECO:0000256" key="3">
    <source>
        <dbReference type="ARBA" id="ARBA00022723"/>
    </source>
</evidence>
<evidence type="ECO:0000256" key="5">
    <source>
        <dbReference type="ARBA" id="ARBA00022771"/>
    </source>
</evidence>
<keyword evidence="3" id="KW-0479">Metal-binding</keyword>